<keyword evidence="1" id="KW-0812">Transmembrane</keyword>
<dbReference type="Proteomes" id="UP000002889">
    <property type="component" value="Segment"/>
</dbReference>
<reference evidence="2 3" key="1">
    <citation type="journal article" date="2012" name="J. Virol.">
        <title>Complete Genome of Staphylococcus aureus Phage SA11.</title>
        <authorList>
            <person name="Kim M.S."/>
            <person name="Hyung H."/>
        </authorList>
    </citation>
    <scope>NUCLEOTIDE SEQUENCE [LARGE SCALE GENOMIC DNA]</scope>
</reference>
<protein>
    <submittedName>
        <fullName evidence="2">Uncharacterized protein</fullName>
    </submittedName>
</protein>
<evidence type="ECO:0000256" key="1">
    <source>
        <dbReference type="SAM" id="Phobius"/>
    </source>
</evidence>
<name>I7D9X1_9CAUD</name>
<keyword evidence="3" id="KW-1185">Reference proteome</keyword>
<keyword evidence="1" id="KW-0472">Membrane</keyword>
<dbReference type="GeneID" id="14013463"/>
<dbReference type="EMBL" id="JX194239">
    <property type="protein sequence ID" value="AFO70626.1"/>
    <property type="molecule type" value="Genomic_DNA"/>
</dbReference>
<organism evidence="2 3">
    <name type="scientific">Staphylococcus phage SA11</name>
    <dbReference type="NCBI Taxonomy" id="2927988"/>
    <lineage>
        <taxon>Viruses</taxon>
        <taxon>Duplodnaviria</taxon>
        <taxon>Heunggongvirae</taxon>
        <taxon>Uroviricota</taxon>
        <taxon>Caudoviricetes</taxon>
        <taxon>Herelleviridae</taxon>
        <taxon>Twortvirinae</taxon>
        <taxon>Silviavirus</taxon>
        <taxon>Silviavirus SA11</taxon>
    </lineage>
</organism>
<proteinExistence type="predicted"/>
<dbReference type="RefSeq" id="YP_007005514.1">
    <property type="nucleotide sequence ID" value="NC_019511.1"/>
</dbReference>
<accession>I7D9X1</accession>
<dbReference type="KEGG" id="vg:14013463"/>
<feature type="transmembrane region" description="Helical" evidence="1">
    <location>
        <begin position="25"/>
        <end position="45"/>
    </location>
</feature>
<keyword evidence="1" id="KW-1133">Transmembrane helix</keyword>
<evidence type="ECO:0000313" key="2">
    <source>
        <dbReference type="EMBL" id="AFO70626.1"/>
    </source>
</evidence>
<sequence length="47" mass="5461">MYLVIDIDICYRVYSKEGNSNRFKLAVFLTILILIMFIYGVGVLLTQ</sequence>
<evidence type="ECO:0000313" key="3">
    <source>
        <dbReference type="Proteomes" id="UP000002889"/>
    </source>
</evidence>